<dbReference type="InterPro" id="IPR000524">
    <property type="entry name" value="Tscrpt_reg_HTH_GntR"/>
</dbReference>
<keyword evidence="3" id="KW-0805">Transcription regulation</keyword>
<keyword evidence="4" id="KW-0238">DNA-binding</keyword>
<dbReference type="PANTHER" id="PTHR30363:SF4">
    <property type="entry name" value="GLYCEROL-3-PHOSPHATE REGULON REPRESSOR"/>
    <property type="match status" value="1"/>
</dbReference>
<dbReference type="SMART" id="SM00345">
    <property type="entry name" value="HTH_GNTR"/>
    <property type="match status" value="1"/>
</dbReference>
<dbReference type="SUPFAM" id="SSF46785">
    <property type="entry name" value="Winged helix' DNA-binding domain"/>
    <property type="match status" value="1"/>
</dbReference>
<dbReference type="InterPro" id="IPR036388">
    <property type="entry name" value="WH-like_DNA-bd_sf"/>
</dbReference>
<evidence type="ECO:0000256" key="2">
    <source>
        <dbReference type="ARBA" id="ARBA00022491"/>
    </source>
</evidence>
<comment type="function">
    <text evidence="6">Repressor of the lactose catabolism operon. Galactose-6-phosphate is the inducer.</text>
</comment>
<dbReference type="InterPro" id="IPR037171">
    <property type="entry name" value="NagB/RpiA_transferase-like"/>
</dbReference>
<dbReference type="InterPro" id="IPR001034">
    <property type="entry name" value="DeoR_HTH"/>
</dbReference>
<dbReference type="GO" id="GO:0003677">
    <property type="term" value="F:DNA binding"/>
    <property type="evidence" value="ECO:0007669"/>
    <property type="project" value="UniProtKB-KW"/>
</dbReference>
<feature type="domain" description="HTH deoR-type" evidence="7">
    <location>
        <begin position="6"/>
        <end position="61"/>
    </location>
</feature>
<reference evidence="8 9" key="1">
    <citation type="submission" date="2014-10" db="EMBL/GenBank/DDBJ databases">
        <title>Genome sequence of Micropolyspora internatus JCM3315.</title>
        <authorList>
            <person name="Shin S.-K."/>
            <person name="Yi H."/>
        </authorList>
    </citation>
    <scope>NUCLEOTIDE SEQUENCE [LARGE SCALE GENOMIC DNA]</scope>
    <source>
        <strain evidence="8 9">JCM 3315</strain>
    </source>
</reference>
<proteinExistence type="predicted"/>
<dbReference type="SMART" id="SM00420">
    <property type="entry name" value="HTH_DEOR"/>
    <property type="match status" value="1"/>
</dbReference>
<dbReference type="OMA" id="IECSEQC"/>
<dbReference type="OrthoDB" id="7688673at2"/>
<evidence type="ECO:0000256" key="1">
    <source>
        <dbReference type="ARBA" id="ARBA00021390"/>
    </source>
</evidence>
<dbReference type="AlphaFoldDB" id="A0A837D7X4"/>
<keyword evidence="2" id="KW-0678">Repressor</keyword>
<dbReference type="RefSeq" id="WP_015785693.1">
    <property type="nucleotide sequence ID" value="NZ_CALJZO010000108.1"/>
</dbReference>
<dbReference type="InterPro" id="IPR036390">
    <property type="entry name" value="WH_DNA-bd_sf"/>
</dbReference>
<dbReference type="PROSITE" id="PS51000">
    <property type="entry name" value="HTH_DEOR_2"/>
    <property type="match status" value="1"/>
</dbReference>
<dbReference type="InterPro" id="IPR014036">
    <property type="entry name" value="DeoR-like_C"/>
</dbReference>
<dbReference type="PROSITE" id="PS00894">
    <property type="entry name" value="HTH_DEOR_1"/>
    <property type="match status" value="1"/>
</dbReference>
<dbReference type="SUPFAM" id="SSF100950">
    <property type="entry name" value="NagB/RpiA/CoA transferase-like"/>
    <property type="match status" value="1"/>
</dbReference>
<dbReference type="GO" id="GO:0003700">
    <property type="term" value="F:DNA-binding transcription factor activity"/>
    <property type="evidence" value="ECO:0007669"/>
    <property type="project" value="InterPro"/>
</dbReference>
<evidence type="ECO:0000256" key="5">
    <source>
        <dbReference type="ARBA" id="ARBA00023163"/>
    </source>
</evidence>
<comment type="caution">
    <text evidence="8">The sequence shown here is derived from an EMBL/GenBank/DDBJ whole genome shotgun (WGS) entry which is preliminary data.</text>
</comment>
<dbReference type="PRINTS" id="PR00037">
    <property type="entry name" value="HTHLACR"/>
</dbReference>
<sequence length="259" mass="28258">MNSAIRAQRRALIRERVRADGFVRASALAEEFGVSVMTIHRDLDALQAQGWLARVRGGATSVPSTTFHGDIAQRKAAMAPAKRALARAAASLVRPGDTVMLDESTTCLYLAERFAERAPLTVITYFQPVMTMLAGVPGITLIALGGEYFPAYDAFLGLYTAEGVAKVRADTLFMSTTAIARNRCYHHSQATVQVKRAMMTSASRRVLMVDHTKFTRQGLYALAPLTDFDLVLVDEGLPVAEQRRIRDSGATLTVVPLRA</sequence>
<evidence type="ECO:0000256" key="4">
    <source>
        <dbReference type="ARBA" id="ARBA00023125"/>
    </source>
</evidence>
<evidence type="ECO:0000256" key="6">
    <source>
        <dbReference type="ARBA" id="ARBA00024937"/>
    </source>
</evidence>
<dbReference type="PANTHER" id="PTHR30363">
    <property type="entry name" value="HTH-TYPE TRANSCRIPTIONAL REGULATOR SRLR-RELATED"/>
    <property type="match status" value="1"/>
</dbReference>
<dbReference type="InterPro" id="IPR050313">
    <property type="entry name" value="Carb_Metab_HTH_regulators"/>
</dbReference>
<accession>A0A837D7X4</accession>
<evidence type="ECO:0000313" key="9">
    <source>
        <dbReference type="Proteomes" id="UP000030848"/>
    </source>
</evidence>
<gene>
    <name evidence="8" type="ORF">MINT15_27160</name>
</gene>
<evidence type="ECO:0000313" key="8">
    <source>
        <dbReference type="EMBL" id="KHF42514.1"/>
    </source>
</evidence>
<dbReference type="Proteomes" id="UP000030848">
    <property type="component" value="Unassembled WGS sequence"/>
</dbReference>
<dbReference type="Gene3D" id="1.10.10.10">
    <property type="entry name" value="Winged helix-like DNA-binding domain superfamily/Winged helix DNA-binding domain"/>
    <property type="match status" value="1"/>
</dbReference>
<dbReference type="Pfam" id="PF00455">
    <property type="entry name" value="DeoRC"/>
    <property type="match status" value="1"/>
</dbReference>
<keyword evidence="5" id="KW-0804">Transcription</keyword>
<organism evidence="8 9">
    <name type="scientific">Saccharomonospora viridis</name>
    <dbReference type="NCBI Taxonomy" id="1852"/>
    <lineage>
        <taxon>Bacteria</taxon>
        <taxon>Bacillati</taxon>
        <taxon>Actinomycetota</taxon>
        <taxon>Actinomycetes</taxon>
        <taxon>Pseudonocardiales</taxon>
        <taxon>Pseudonocardiaceae</taxon>
        <taxon>Saccharomonospora</taxon>
    </lineage>
</organism>
<name>A0A837D7X4_9PSEU</name>
<dbReference type="EMBL" id="JRZE01000006">
    <property type="protein sequence ID" value="KHF42514.1"/>
    <property type="molecule type" value="Genomic_DNA"/>
</dbReference>
<evidence type="ECO:0000256" key="3">
    <source>
        <dbReference type="ARBA" id="ARBA00023015"/>
    </source>
</evidence>
<dbReference type="InterPro" id="IPR018356">
    <property type="entry name" value="Tscrpt_reg_HTH_DeoR_CS"/>
</dbReference>
<dbReference type="Pfam" id="PF08220">
    <property type="entry name" value="HTH_DeoR"/>
    <property type="match status" value="1"/>
</dbReference>
<protein>
    <recommendedName>
        <fullName evidence="1">Lactose phosphotransferase system repressor</fullName>
    </recommendedName>
</protein>
<evidence type="ECO:0000259" key="7">
    <source>
        <dbReference type="PROSITE" id="PS51000"/>
    </source>
</evidence>
<dbReference type="SMART" id="SM01134">
    <property type="entry name" value="DeoRC"/>
    <property type="match status" value="1"/>
</dbReference>